<evidence type="ECO:0000313" key="8">
    <source>
        <dbReference type="EMBL" id="MCD5309449.1"/>
    </source>
</evidence>
<dbReference type="GO" id="GO:0006352">
    <property type="term" value="P:DNA-templated transcription initiation"/>
    <property type="evidence" value="ECO:0007669"/>
    <property type="project" value="InterPro"/>
</dbReference>
<comment type="similarity">
    <text evidence="1">Belongs to the sigma-70 factor family. ECF subfamily.</text>
</comment>
<name>A0A9X1N8X8_9ACTN</name>
<feature type="compositionally biased region" description="Basic and acidic residues" evidence="5">
    <location>
        <begin position="165"/>
        <end position="177"/>
    </location>
</feature>
<protein>
    <submittedName>
        <fullName evidence="8">Sigma-70 family RNA polymerase sigma factor</fullName>
    </submittedName>
</protein>
<evidence type="ECO:0000256" key="3">
    <source>
        <dbReference type="ARBA" id="ARBA00023082"/>
    </source>
</evidence>
<keyword evidence="2" id="KW-0805">Transcription regulation</keyword>
<gene>
    <name evidence="8" type="ORF">LR394_00950</name>
</gene>
<dbReference type="InterPro" id="IPR039425">
    <property type="entry name" value="RNA_pol_sigma-70-like"/>
</dbReference>
<organism evidence="8 9">
    <name type="scientific">Kineosporia babensis</name>
    <dbReference type="NCBI Taxonomy" id="499548"/>
    <lineage>
        <taxon>Bacteria</taxon>
        <taxon>Bacillati</taxon>
        <taxon>Actinomycetota</taxon>
        <taxon>Actinomycetes</taxon>
        <taxon>Kineosporiales</taxon>
        <taxon>Kineosporiaceae</taxon>
        <taxon>Kineosporia</taxon>
    </lineage>
</organism>
<evidence type="ECO:0000256" key="1">
    <source>
        <dbReference type="ARBA" id="ARBA00010641"/>
    </source>
</evidence>
<evidence type="ECO:0000256" key="5">
    <source>
        <dbReference type="SAM" id="MobiDB-lite"/>
    </source>
</evidence>
<dbReference type="InterPro" id="IPR013324">
    <property type="entry name" value="RNA_pol_sigma_r3/r4-like"/>
</dbReference>
<keyword evidence="9" id="KW-1185">Reference proteome</keyword>
<dbReference type="EMBL" id="JAJOMB010000001">
    <property type="protein sequence ID" value="MCD5309449.1"/>
    <property type="molecule type" value="Genomic_DNA"/>
</dbReference>
<dbReference type="InterPro" id="IPR014284">
    <property type="entry name" value="RNA_pol_sigma-70_dom"/>
</dbReference>
<dbReference type="AlphaFoldDB" id="A0A9X1N8X8"/>
<proteinExistence type="inferred from homology"/>
<evidence type="ECO:0000259" key="6">
    <source>
        <dbReference type="Pfam" id="PF04542"/>
    </source>
</evidence>
<dbReference type="Proteomes" id="UP001138997">
    <property type="component" value="Unassembled WGS sequence"/>
</dbReference>
<dbReference type="InterPro" id="IPR036388">
    <property type="entry name" value="WH-like_DNA-bd_sf"/>
</dbReference>
<feature type="domain" description="RNA polymerase sigma factor 70 region 4 type 2" evidence="7">
    <location>
        <begin position="109"/>
        <end position="160"/>
    </location>
</feature>
<keyword evidence="3" id="KW-0731">Sigma factor</keyword>
<evidence type="ECO:0000256" key="2">
    <source>
        <dbReference type="ARBA" id="ARBA00023015"/>
    </source>
</evidence>
<feature type="domain" description="RNA polymerase sigma-70 region 2" evidence="6">
    <location>
        <begin position="12"/>
        <end position="79"/>
    </location>
</feature>
<dbReference type="PANTHER" id="PTHR43133:SF25">
    <property type="entry name" value="RNA POLYMERASE SIGMA FACTOR RFAY-RELATED"/>
    <property type="match status" value="1"/>
</dbReference>
<feature type="region of interest" description="Disordered" evidence="5">
    <location>
        <begin position="159"/>
        <end position="189"/>
    </location>
</feature>
<evidence type="ECO:0000259" key="7">
    <source>
        <dbReference type="Pfam" id="PF08281"/>
    </source>
</evidence>
<dbReference type="Gene3D" id="1.10.10.10">
    <property type="entry name" value="Winged helix-like DNA-binding domain superfamily/Winged helix DNA-binding domain"/>
    <property type="match status" value="1"/>
</dbReference>
<accession>A0A9X1N8X8</accession>
<dbReference type="SUPFAM" id="SSF88659">
    <property type="entry name" value="Sigma3 and sigma4 domains of RNA polymerase sigma factors"/>
    <property type="match status" value="1"/>
</dbReference>
<dbReference type="Gene3D" id="1.10.1740.10">
    <property type="match status" value="1"/>
</dbReference>
<dbReference type="RefSeq" id="WP_231438375.1">
    <property type="nucleotide sequence ID" value="NZ_JAJOMB010000001.1"/>
</dbReference>
<dbReference type="NCBIfam" id="TIGR02937">
    <property type="entry name" value="sigma70-ECF"/>
    <property type="match status" value="1"/>
</dbReference>
<keyword evidence="4" id="KW-0804">Transcription</keyword>
<dbReference type="InterPro" id="IPR013249">
    <property type="entry name" value="RNA_pol_sigma70_r4_t2"/>
</dbReference>
<dbReference type="PANTHER" id="PTHR43133">
    <property type="entry name" value="RNA POLYMERASE ECF-TYPE SIGMA FACTO"/>
    <property type="match status" value="1"/>
</dbReference>
<sequence>MGNTTAEAYRRLYADNFGLLLRYALRRVKSPEDAADVVAETFLIAWRRYDEMPSGDQARLWLYGVARNVLANHGRVEQRRERLGERLQLELREHLTRYDPTADLLEERATREALAALEHHDREVLELTVWEQLTPTEIAVALGLRSEVVRTRLSRARARMRKRLSRNDRGARRHEPGVRTASVPKEGKA</sequence>
<comment type="caution">
    <text evidence="8">The sequence shown here is derived from an EMBL/GenBank/DDBJ whole genome shotgun (WGS) entry which is preliminary data.</text>
</comment>
<evidence type="ECO:0000313" key="9">
    <source>
        <dbReference type="Proteomes" id="UP001138997"/>
    </source>
</evidence>
<dbReference type="Pfam" id="PF04542">
    <property type="entry name" value="Sigma70_r2"/>
    <property type="match status" value="1"/>
</dbReference>
<dbReference type="InterPro" id="IPR007627">
    <property type="entry name" value="RNA_pol_sigma70_r2"/>
</dbReference>
<reference evidence="8" key="1">
    <citation type="submission" date="2021-11" db="EMBL/GenBank/DDBJ databases">
        <title>Streptomyces corallinus and Kineosporia corallina sp. nov., two new coral-derived marine actinobacteria.</title>
        <authorList>
            <person name="Buangrab K."/>
            <person name="Sutthacheep M."/>
            <person name="Yeemin T."/>
            <person name="Harunari E."/>
            <person name="Igarashi Y."/>
            <person name="Sripreechasak P."/>
            <person name="Kanchanasin P."/>
            <person name="Tanasupawat S."/>
            <person name="Phongsopitanun W."/>
        </authorList>
    </citation>
    <scope>NUCLEOTIDE SEQUENCE</scope>
    <source>
        <strain evidence="8">JCM 31032</strain>
    </source>
</reference>
<dbReference type="InterPro" id="IPR013325">
    <property type="entry name" value="RNA_pol_sigma_r2"/>
</dbReference>
<evidence type="ECO:0000256" key="4">
    <source>
        <dbReference type="ARBA" id="ARBA00023163"/>
    </source>
</evidence>
<dbReference type="Pfam" id="PF08281">
    <property type="entry name" value="Sigma70_r4_2"/>
    <property type="match status" value="1"/>
</dbReference>
<dbReference type="GO" id="GO:0003677">
    <property type="term" value="F:DNA binding"/>
    <property type="evidence" value="ECO:0007669"/>
    <property type="project" value="InterPro"/>
</dbReference>
<dbReference type="GO" id="GO:0016987">
    <property type="term" value="F:sigma factor activity"/>
    <property type="evidence" value="ECO:0007669"/>
    <property type="project" value="UniProtKB-KW"/>
</dbReference>
<dbReference type="SUPFAM" id="SSF88946">
    <property type="entry name" value="Sigma2 domain of RNA polymerase sigma factors"/>
    <property type="match status" value="1"/>
</dbReference>